<feature type="domain" description="BCNT-C" evidence="4">
    <location>
        <begin position="202"/>
        <end position="282"/>
    </location>
</feature>
<dbReference type="PANTHER" id="PTHR48407:SF1">
    <property type="entry name" value="CRANIOFACIAL DEVELOPMENT PROTEIN 1"/>
    <property type="match status" value="1"/>
</dbReference>
<reference evidence="5 6" key="1">
    <citation type="journal article" date="2017" name="Gigascience">
        <title>Genome sequence of the small brown planthopper, Laodelphax striatellus.</title>
        <authorList>
            <person name="Zhu J."/>
            <person name="Jiang F."/>
            <person name="Wang X."/>
            <person name="Yang P."/>
            <person name="Bao Y."/>
            <person name="Zhao W."/>
            <person name="Wang W."/>
            <person name="Lu H."/>
            <person name="Wang Q."/>
            <person name="Cui N."/>
            <person name="Li J."/>
            <person name="Chen X."/>
            <person name="Luo L."/>
            <person name="Yu J."/>
            <person name="Kang L."/>
            <person name="Cui F."/>
        </authorList>
    </citation>
    <scope>NUCLEOTIDE SEQUENCE [LARGE SCALE GENOMIC DNA]</scope>
    <source>
        <strain evidence="5">Lst14</strain>
    </source>
</reference>
<dbReference type="Proteomes" id="UP000291343">
    <property type="component" value="Unassembled WGS sequence"/>
</dbReference>
<dbReference type="PANTHER" id="PTHR48407">
    <property type="entry name" value="CRANIOFACIAL DEVELOPMENT PROTEIN 1"/>
    <property type="match status" value="1"/>
</dbReference>
<keyword evidence="6" id="KW-1185">Reference proteome</keyword>
<evidence type="ECO:0000256" key="2">
    <source>
        <dbReference type="ARBA" id="ARBA00030244"/>
    </source>
</evidence>
<dbReference type="FunCoup" id="A0A482WRF5">
    <property type="interactions" value="1616"/>
</dbReference>
<dbReference type="AlphaFoldDB" id="A0A482WRF5"/>
<feature type="region of interest" description="Disordered" evidence="3">
    <location>
        <begin position="1"/>
        <end position="154"/>
    </location>
</feature>
<feature type="region of interest" description="Disordered" evidence="3">
    <location>
        <begin position="181"/>
        <end position="201"/>
    </location>
</feature>
<feature type="compositionally biased region" description="Polar residues" evidence="3">
    <location>
        <begin position="115"/>
        <end position="127"/>
    </location>
</feature>
<feature type="compositionally biased region" description="Polar residues" evidence="3">
    <location>
        <begin position="134"/>
        <end position="146"/>
    </location>
</feature>
<evidence type="ECO:0000256" key="3">
    <source>
        <dbReference type="SAM" id="MobiDB-lite"/>
    </source>
</evidence>
<organism evidence="5 6">
    <name type="scientific">Laodelphax striatellus</name>
    <name type="common">Small brown planthopper</name>
    <name type="synonym">Delphax striatella</name>
    <dbReference type="NCBI Taxonomy" id="195883"/>
    <lineage>
        <taxon>Eukaryota</taxon>
        <taxon>Metazoa</taxon>
        <taxon>Ecdysozoa</taxon>
        <taxon>Arthropoda</taxon>
        <taxon>Hexapoda</taxon>
        <taxon>Insecta</taxon>
        <taxon>Pterygota</taxon>
        <taxon>Neoptera</taxon>
        <taxon>Paraneoptera</taxon>
        <taxon>Hemiptera</taxon>
        <taxon>Auchenorrhyncha</taxon>
        <taxon>Fulgoroidea</taxon>
        <taxon>Delphacidae</taxon>
        <taxon>Criomorphinae</taxon>
        <taxon>Laodelphax</taxon>
    </lineage>
</organism>
<dbReference type="EMBL" id="QKKF02027168">
    <property type="protein sequence ID" value="RZF36038.1"/>
    <property type="molecule type" value="Genomic_DNA"/>
</dbReference>
<proteinExistence type="predicted"/>
<gene>
    <name evidence="5" type="ORF">LSTR_LSTR005854</name>
</gene>
<feature type="compositionally biased region" description="Basic residues" evidence="3">
    <location>
        <begin position="53"/>
        <end position="72"/>
    </location>
</feature>
<dbReference type="PROSITE" id="PS51279">
    <property type="entry name" value="BCNT_C"/>
    <property type="match status" value="1"/>
</dbReference>
<sequence length="282" mass="31228">MNEQDLPSDSDESDFDYKPTDDENCTVSEEDESGDDEGKDAAPDEDGENATGKNKKKVSRKPGAKRKSRKRKIVEESCESEKTIEEPEEKKLSVEEEKKKTEALWEDFLKDTGGRTASSSRTQSSNIPEAKSNGVANETIDQSKTPQPDKKENKMTVTQIFEFAGEKIKVEKEVAVPTGSEAAGLRGTGRGGRGGRGRGVGGGMGGALSAFVGQLGKKNKLSMLEKSKLDWDSFKKEEGIEEDLKTFNRGKDGYLEKQDFLQRADLRQFELEKEMRAKRSGR</sequence>
<name>A0A482WRF5_LAOST</name>
<dbReference type="Pfam" id="PF07572">
    <property type="entry name" value="BCNT"/>
    <property type="match status" value="1"/>
</dbReference>
<feature type="compositionally biased region" description="Basic and acidic residues" evidence="3">
    <location>
        <begin position="73"/>
        <end position="113"/>
    </location>
</feature>
<dbReference type="GO" id="GO:0000812">
    <property type="term" value="C:Swr1 complex"/>
    <property type="evidence" value="ECO:0007669"/>
    <property type="project" value="TreeGrafter"/>
</dbReference>
<comment type="caution">
    <text evidence="5">The sequence shown here is derived from an EMBL/GenBank/DDBJ whole genome shotgun (WGS) entry which is preliminary data.</text>
</comment>
<dbReference type="InParanoid" id="A0A482WRF5"/>
<feature type="compositionally biased region" description="Acidic residues" evidence="3">
    <location>
        <begin position="22"/>
        <end position="48"/>
    </location>
</feature>
<evidence type="ECO:0000259" key="4">
    <source>
        <dbReference type="PROSITE" id="PS51279"/>
    </source>
</evidence>
<evidence type="ECO:0000313" key="6">
    <source>
        <dbReference type="Proteomes" id="UP000291343"/>
    </source>
</evidence>
<dbReference type="InterPro" id="IPR011421">
    <property type="entry name" value="BCNT-C"/>
</dbReference>
<evidence type="ECO:0000256" key="1">
    <source>
        <dbReference type="ARBA" id="ARBA00019033"/>
    </source>
</evidence>
<dbReference type="STRING" id="195883.A0A482WRF5"/>
<evidence type="ECO:0000313" key="5">
    <source>
        <dbReference type="EMBL" id="RZF36038.1"/>
    </source>
</evidence>
<protein>
    <recommendedName>
        <fullName evidence="1">Craniofacial development protein 1</fullName>
    </recommendedName>
    <alternativeName>
        <fullName evidence="2">Bucentaur</fullName>
    </alternativeName>
</protein>
<feature type="compositionally biased region" description="Acidic residues" evidence="3">
    <location>
        <begin position="1"/>
        <end position="14"/>
    </location>
</feature>
<dbReference type="InterPro" id="IPR027124">
    <property type="entry name" value="Swc5/CFDP1/2"/>
</dbReference>
<accession>A0A482WRF5</accession>
<feature type="compositionally biased region" description="Gly residues" evidence="3">
    <location>
        <begin position="186"/>
        <end position="201"/>
    </location>
</feature>
<dbReference type="OrthoDB" id="445677at2759"/>